<feature type="compositionally biased region" description="Basic and acidic residues" evidence="1">
    <location>
        <begin position="227"/>
        <end position="241"/>
    </location>
</feature>
<accession>A0A3M6U241</accession>
<dbReference type="EMBL" id="RCHS01002373">
    <property type="protein sequence ID" value="RMX47753.1"/>
    <property type="molecule type" value="Genomic_DNA"/>
</dbReference>
<sequence>MNNYYSSSARRKRKSKSQLHIGAKSSLSLFHGGNELKQDFLQRETHSSRRDRHVNGFIEACIGTVRVDFKGEASVQQHKKAPQCLQSDSLKINQWTRQREKWTEELASDNEHGCNNVEEWKQSARQRLKKRDSIRTPHFKDEIMLSENIDNVVEKEIPEITDESRTMTRMITYIMNDKLPPADLKQNDFRDLILKAERLSENTSSKGEEVKRIKNLAPVESSVKPHPKLDPTKSVKTTEDEKKARKMKVFAYLVSDKESQSKSKATSSPVPGRIKSDRNVLYWPIAEETDEQTPPLQESVNGETLNQEVPKVREEIEKNFNEEFHENASITSTSSRSHAKLQTLSMFHKVSNTKRYSTKQGASELAISDEKLAEDIEYILNDDISPNESNNQKTRRKVSTTKKAKRPKKSSTRDDSHSEDKELQKGVTPNLKVTKQVATAHHFSGEQNSLFPNRNLEDGIFAKDLETSSIVGPLPSPNKTTSSSRKENEQLTNDIEYILCDDIFAPGPHEVACSGSTDLGRPKTSNPKLFLTMEMDKVPLLKSLAPITSSSQYQMNNFLDLQKPNEDDDIEMAEIIENILSDDIIDINPEKLNPLSSGGKHQIANRVGVCETSSSTPNSLKSFRKKTSDAKAKNIAIPQRISGKTDSRVSKVSSNPVSQVLRDFSARTGTNLKTSFLPALDITAGTKSSTFGLKARPKTRNPRRSLADDVNKSQSYSLDANLPGAFPNQKQDLHTLKPRQAKCMVIEDGLLEETTNRPNRSCSYTALGAENNYTTRKSDLARDLEDFDSTIKTVVKSFTGSPSPQDSFKGDKLQKGVTLAKQENNKCQRDAATICSPQSSFVSRKTEEIAMEEAIKEILGISAIDLRMSLQKGPVVSRKNAEKKSANHAEEIDLDEAIREILDIQRTDLDAPMKNHIENNKNLTKSYSSSQPIRAVKIDSEEAIFEVFGTETKDLRGRNEKPAAKPSCMINETKNFESTTVESRDVREPTAQALSLINDSAFNFPDAKMSFANNGSENYDSVYSLANGDALRPVTAAGSAVSPLQSTLSDKAIQKLIFSLWETRTMSDLSVNEKNTTPLTKEIQQQSVAMQRATVVPVACESSHRATDFGVLYNSEELDLIKDIEQQP</sequence>
<dbReference type="AlphaFoldDB" id="A0A3M6U241"/>
<gene>
    <name evidence="2" type="ORF">pdam_00011778</name>
</gene>
<name>A0A3M6U241_POCDA</name>
<protein>
    <submittedName>
        <fullName evidence="2">Uncharacterized protein</fullName>
    </submittedName>
</protein>
<feature type="region of interest" description="Disordered" evidence="1">
    <location>
        <begin position="383"/>
        <end position="432"/>
    </location>
</feature>
<evidence type="ECO:0000313" key="2">
    <source>
        <dbReference type="EMBL" id="RMX47753.1"/>
    </source>
</evidence>
<dbReference type="Proteomes" id="UP000275408">
    <property type="component" value="Unassembled WGS sequence"/>
</dbReference>
<feature type="compositionally biased region" description="Basic residues" evidence="1">
    <location>
        <begin position="393"/>
        <end position="410"/>
    </location>
</feature>
<comment type="caution">
    <text evidence="2">The sequence shown here is derived from an EMBL/GenBank/DDBJ whole genome shotgun (WGS) entry which is preliminary data.</text>
</comment>
<feature type="region of interest" description="Disordered" evidence="1">
    <location>
        <begin position="468"/>
        <end position="488"/>
    </location>
</feature>
<feature type="region of interest" description="Disordered" evidence="1">
    <location>
        <begin position="691"/>
        <end position="730"/>
    </location>
</feature>
<evidence type="ECO:0000256" key="1">
    <source>
        <dbReference type="SAM" id="MobiDB-lite"/>
    </source>
</evidence>
<feature type="compositionally biased region" description="Basic and acidic residues" evidence="1">
    <location>
        <begin position="411"/>
        <end position="424"/>
    </location>
</feature>
<organism evidence="2 3">
    <name type="scientific">Pocillopora damicornis</name>
    <name type="common">Cauliflower coral</name>
    <name type="synonym">Millepora damicornis</name>
    <dbReference type="NCBI Taxonomy" id="46731"/>
    <lineage>
        <taxon>Eukaryota</taxon>
        <taxon>Metazoa</taxon>
        <taxon>Cnidaria</taxon>
        <taxon>Anthozoa</taxon>
        <taxon>Hexacorallia</taxon>
        <taxon>Scleractinia</taxon>
        <taxon>Astrocoeniina</taxon>
        <taxon>Pocilloporidae</taxon>
        <taxon>Pocillopora</taxon>
    </lineage>
</organism>
<keyword evidence="3" id="KW-1185">Reference proteome</keyword>
<evidence type="ECO:0000313" key="3">
    <source>
        <dbReference type="Proteomes" id="UP000275408"/>
    </source>
</evidence>
<proteinExistence type="predicted"/>
<feature type="region of interest" description="Disordered" evidence="1">
    <location>
        <begin position="219"/>
        <end position="241"/>
    </location>
</feature>
<reference evidence="2 3" key="1">
    <citation type="journal article" date="2018" name="Sci. Rep.">
        <title>Comparative analysis of the Pocillopora damicornis genome highlights role of immune system in coral evolution.</title>
        <authorList>
            <person name="Cunning R."/>
            <person name="Bay R.A."/>
            <person name="Gillette P."/>
            <person name="Baker A.C."/>
            <person name="Traylor-Knowles N."/>
        </authorList>
    </citation>
    <scope>NUCLEOTIDE SEQUENCE [LARGE SCALE GENOMIC DNA]</scope>
    <source>
        <strain evidence="2">RSMAS</strain>
        <tissue evidence="2">Whole animal</tissue>
    </source>
</reference>